<evidence type="ECO:0000256" key="2">
    <source>
        <dbReference type="SAM" id="Phobius"/>
    </source>
</evidence>
<dbReference type="EMBL" id="MWIO01000043">
    <property type="protein sequence ID" value="THD06207.1"/>
    <property type="molecule type" value="Genomic_DNA"/>
</dbReference>
<name>A0A4S3KCQ5_9GAMM</name>
<gene>
    <name evidence="3" type="ORF">B1991_14125</name>
</gene>
<evidence type="ECO:0000313" key="4">
    <source>
        <dbReference type="Proteomes" id="UP000306317"/>
    </source>
</evidence>
<protein>
    <submittedName>
        <fullName evidence="3">Uncharacterized protein</fullName>
    </submittedName>
</protein>
<comment type="caution">
    <text evidence="3">The sequence shown here is derived from an EMBL/GenBank/DDBJ whole genome shotgun (WGS) entry which is preliminary data.</text>
</comment>
<keyword evidence="2" id="KW-1133">Transmembrane helix</keyword>
<keyword evidence="2" id="KW-0812">Transmembrane</keyword>
<feature type="region of interest" description="Disordered" evidence="1">
    <location>
        <begin position="130"/>
        <end position="221"/>
    </location>
</feature>
<dbReference type="Proteomes" id="UP000306317">
    <property type="component" value="Unassembled WGS sequence"/>
</dbReference>
<dbReference type="AlphaFoldDB" id="A0A4S3KCQ5"/>
<feature type="compositionally biased region" description="Low complexity" evidence="1">
    <location>
        <begin position="136"/>
        <end position="163"/>
    </location>
</feature>
<feature type="compositionally biased region" description="Low complexity" evidence="1">
    <location>
        <begin position="204"/>
        <end position="214"/>
    </location>
</feature>
<dbReference type="OrthoDB" id="5954551at2"/>
<keyword evidence="2" id="KW-0472">Membrane</keyword>
<proteinExistence type="predicted"/>
<feature type="transmembrane region" description="Helical" evidence="2">
    <location>
        <begin position="103"/>
        <end position="123"/>
    </location>
</feature>
<sequence length="302" mass="31693">MTTPLPPNDPAAPDEKLPGEAELAALYRQLPQREPGPGLDAAVLHAAAKALGVDRAPLHTERRKNPRESGDWVHPKPLSAIKARAIPSVESATRARRRHLPHWLVALGSAASLVLVAGLAWHMRSTPTASSLSTETATPAQAVAPPTAGQAADRAAAAAAPLPRMQATEAARRQSMAARKQAVAPASVAEKTAPPPPLPSMVRAPAQPQMTTAGPPAPPPPPVPVLLEMPAPAPAAPPADAMAKEAAPAAARVATPAEELTRIEQLFARGDEHEAQQRLLDFHRAHPQWPLPPELQAKLPRP</sequence>
<evidence type="ECO:0000313" key="3">
    <source>
        <dbReference type="EMBL" id="THD06207.1"/>
    </source>
</evidence>
<organism evidence="3 4">
    <name type="scientific">Rhodanobacter lindaniclasticus</name>
    <dbReference type="NCBI Taxonomy" id="75310"/>
    <lineage>
        <taxon>Bacteria</taxon>
        <taxon>Pseudomonadati</taxon>
        <taxon>Pseudomonadota</taxon>
        <taxon>Gammaproteobacteria</taxon>
        <taxon>Lysobacterales</taxon>
        <taxon>Rhodanobacteraceae</taxon>
        <taxon>Rhodanobacter</taxon>
    </lineage>
</organism>
<accession>A0A4S3KCQ5</accession>
<reference evidence="3 4" key="1">
    <citation type="submission" date="2017-02" db="EMBL/GenBank/DDBJ databases">
        <title>Whole genome sequencing of Rhodanobacter lindaniclasticus DSM 17932.</title>
        <authorList>
            <person name="Kumar S."/>
            <person name="Patil P."/>
            <person name="Patil P.B."/>
        </authorList>
    </citation>
    <scope>NUCLEOTIDE SEQUENCE [LARGE SCALE GENOMIC DNA]</scope>
    <source>
        <strain evidence="3 4">DSM 17932</strain>
    </source>
</reference>
<evidence type="ECO:0000256" key="1">
    <source>
        <dbReference type="SAM" id="MobiDB-lite"/>
    </source>
</evidence>
<keyword evidence="4" id="KW-1185">Reference proteome</keyword>
<feature type="region of interest" description="Disordered" evidence="1">
    <location>
        <begin position="55"/>
        <end position="74"/>
    </location>
</feature>
<dbReference type="RefSeq" id="WP_136259323.1">
    <property type="nucleotide sequence ID" value="NZ_MWIO01000043.1"/>
</dbReference>